<dbReference type="PANTHER" id="PTHR42743">
    <property type="entry name" value="AMINO-ACID AMINOTRANSFERASE"/>
    <property type="match status" value="1"/>
</dbReference>
<protein>
    <recommendedName>
        <fullName evidence="4">Sulfotransferase family protein</fullName>
    </recommendedName>
</protein>
<comment type="similarity">
    <text evidence="1">Belongs to the class-IV pyridoxal-phosphate-dependent aminotransferase family.</text>
</comment>
<keyword evidence="3" id="KW-1185">Reference proteome</keyword>
<evidence type="ECO:0000313" key="3">
    <source>
        <dbReference type="Proteomes" id="UP001231370"/>
    </source>
</evidence>
<dbReference type="RefSeq" id="WP_283762399.1">
    <property type="nucleotide sequence ID" value="NZ_JAQPOK010000075.1"/>
</dbReference>
<dbReference type="Gene3D" id="3.40.50.300">
    <property type="entry name" value="P-loop containing nucleotide triphosphate hydrolases"/>
    <property type="match status" value="1"/>
</dbReference>
<evidence type="ECO:0000256" key="1">
    <source>
        <dbReference type="ARBA" id="ARBA00009320"/>
    </source>
</evidence>
<comment type="caution">
    <text evidence="2">The sequence shown here is derived from an EMBL/GenBank/DDBJ whole genome shotgun (WGS) entry which is preliminary data.</text>
</comment>
<dbReference type="Pfam" id="PF19798">
    <property type="entry name" value="Sulfotransfer_5"/>
    <property type="match status" value="1"/>
</dbReference>
<name>A0ABT7BIR9_9CYAN</name>
<accession>A0ABT7BIR9</accession>
<evidence type="ECO:0008006" key="4">
    <source>
        <dbReference type="Google" id="ProtNLM"/>
    </source>
</evidence>
<dbReference type="Proteomes" id="UP001231370">
    <property type="component" value="Unassembled WGS sequence"/>
</dbReference>
<evidence type="ECO:0000313" key="2">
    <source>
        <dbReference type="EMBL" id="MDJ1179088.1"/>
    </source>
</evidence>
<gene>
    <name evidence="2" type="ORF">PJF56_09440</name>
</gene>
<dbReference type="PANTHER" id="PTHR42743:SF11">
    <property type="entry name" value="AMINODEOXYCHORISMATE LYASE"/>
    <property type="match status" value="1"/>
</dbReference>
<organism evidence="2 3">
    <name type="scientific">Roseofilum halophilum BLCC-M91</name>
    <dbReference type="NCBI Taxonomy" id="3022259"/>
    <lineage>
        <taxon>Bacteria</taxon>
        <taxon>Bacillati</taxon>
        <taxon>Cyanobacteriota</taxon>
        <taxon>Cyanophyceae</taxon>
        <taxon>Desertifilales</taxon>
        <taxon>Desertifilaceae</taxon>
        <taxon>Roseofilum</taxon>
        <taxon>Roseofilum halophilum</taxon>
    </lineage>
</organism>
<sequence length="245" mass="28802">MAIPVKRIGMWASPRCLSTVLLRSWSNRPDTFVQDEPLYPHYLVVSGRQDPGREAVLKHYETDWVKIVEQLIHGEIPNPKSIYYQKFMVYRLLPHIDIDWISGLTNCFLIREPRQMLLSYLKLWPNPTVETLGILRLHKLFYTVRDSLGTIPPVIDAQDLQKNPRHTLSLLCEAIGVEFTEEMLHWPKGNPTDDIWSQYQWYDTVRNSTEFKPDTPKTDPIPAQFSDLLLQCNEVYQDLYQYRLV</sequence>
<dbReference type="EMBL" id="JAQPOK010000075">
    <property type="protein sequence ID" value="MDJ1179088.1"/>
    <property type="molecule type" value="Genomic_DNA"/>
</dbReference>
<dbReference type="InterPro" id="IPR050571">
    <property type="entry name" value="Class-IV_PLP-Dep_Aminotrnsfr"/>
</dbReference>
<dbReference type="InterPro" id="IPR027417">
    <property type="entry name" value="P-loop_NTPase"/>
</dbReference>
<reference evidence="2 3" key="1">
    <citation type="submission" date="2023-01" db="EMBL/GenBank/DDBJ databases">
        <title>Novel diversity within Roseofilum (Cyanobacteria; Desertifilaceae) from marine benthic mats with descriptions of four novel species.</title>
        <authorList>
            <person name="Wang Y."/>
            <person name="Berthold D.E."/>
            <person name="Hu J."/>
            <person name="Lefler F.W."/>
            <person name="Laughinghouse H.D. IV."/>
        </authorList>
    </citation>
    <scope>NUCLEOTIDE SEQUENCE [LARGE SCALE GENOMIC DNA]</scope>
    <source>
        <strain evidence="2 3">BLCC-M91</strain>
    </source>
</reference>
<dbReference type="SUPFAM" id="SSF52540">
    <property type="entry name" value="P-loop containing nucleoside triphosphate hydrolases"/>
    <property type="match status" value="1"/>
</dbReference>
<proteinExistence type="inferred from homology"/>